<dbReference type="InterPro" id="IPR002156">
    <property type="entry name" value="RNaseH_domain"/>
</dbReference>
<dbReference type="EnsemblPlants" id="QL06p012052:mrna">
    <property type="protein sequence ID" value="QL06p012052:mrna"/>
    <property type="gene ID" value="QL06p012052"/>
</dbReference>
<dbReference type="PANTHER" id="PTHR47074:SF48">
    <property type="entry name" value="POLYNUCLEOTIDYL TRANSFERASE, RIBONUCLEASE H-LIKE SUPERFAMILY PROTEIN"/>
    <property type="match status" value="1"/>
</dbReference>
<evidence type="ECO:0000313" key="3">
    <source>
        <dbReference type="EnsemblPlants" id="QL06p012052:mrna"/>
    </source>
</evidence>
<proteinExistence type="predicted"/>
<feature type="signal peptide" evidence="1">
    <location>
        <begin position="1"/>
        <end position="27"/>
    </location>
</feature>
<evidence type="ECO:0000313" key="4">
    <source>
        <dbReference type="Proteomes" id="UP000594261"/>
    </source>
</evidence>
<dbReference type="InterPro" id="IPR012337">
    <property type="entry name" value="RNaseH-like_sf"/>
</dbReference>
<dbReference type="PANTHER" id="PTHR47074">
    <property type="entry name" value="BNAC02G40300D PROTEIN"/>
    <property type="match status" value="1"/>
</dbReference>
<name>A0A7N2LXJ4_QUELO</name>
<dbReference type="EMBL" id="LRBV02000006">
    <property type="status" value="NOT_ANNOTATED_CDS"/>
    <property type="molecule type" value="Genomic_DNA"/>
</dbReference>
<dbReference type="Gramene" id="QL06p012052:mrna">
    <property type="protein sequence ID" value="QL06p012052:mrna"/>
    <property type="gene ID" value="QL06p012052"/>
</dbReference>
<dbReference type="InterPro" id="IPR036397">
    <property type="entry name" value="RNaseH_sf"/>
</dbReference>
<accession>A0A7N2LXJ4</accession>
<dbReference type="Gene3D" id="3.30.420.10">
    <property type="entry name" value="Ribonuclease H-like superfamily/Ribonuclease H"/>
    <property type="match status" value="1"/>
</dbReference>
<evidence type="ECO:0000256" key="1">
    <source>
        <dbReference type="SAM" id="SignalP"/>
    </source>
</evidence>
<dbReference type="GO" id="GO:0004523">
    <property type="term" value="F:RNA-DNA hybrid ribonuclease activity"/>
    <property type="evidence" value="ECO:0007669"/>
    <property type="project" value="InterPro"/>
</dbReference>
<dbReference type="SUPFAM" id="SSF53098">
    <property type="entry name" value="Ribonuclease H-like"/>
    <property type="match status" value="1"/>
</dbReference>
<evidence type="ECO:0000259" key="2">
    <source>
        <dbReference type="Pfam" id="PF13456"/>
    </source>
</evidence>
<feature type="chain" id="PRO_5029876486" description="RNase H type-1 domain-containing protein" evidence="1">
    <location>
        <begin position="28"/>
        <end position="432"/>
    </location>
</feature>
<dbReference type="AlphaFoldDB" id="A0A7N2LXJ4"/>
<sequence length="432" mass="40952">MGKLSKYCGVFGVMLVLLVIAVGTTECRKIEKDTFFDGIGGGGGVGGGGGGGVGGGGGAGGGVGVGVGGGGGAGAGGGIGGGGGAGGGAGGGIGGGSGGGVGIGGGAGGGAGGGIGGGGGAGGGAGGGIGGGGGAGGGAGGGIGGGSGGGVGIGGGVGGGAGGGIGGGGGAGGGAGGGIGGGSGGGVGGGAGGGIGGGGGAGGEDTVHAIWGCQPLKEIWWEEQCFRSQLTTHFVDFRDLWTGVLNYKEHNLAERFAYVAWSIWYNRNVARTNYTHLPLSMIYQDMLERLQEFQTVQDLPATPVPLPEPAHWIPPRSPTLKVNFDCAIFHNSQTAGIGVVVRDYSGKAVGALSERIPLPSTVDVAEALACRRAVSFAKELGIKSVIVEGDSEKVIKYMNMDPTCLAPLNPLAISSKTHKAWRCTLSLSLFLT</sequence>
<dbReference type="Pfam" id="PF13456">
    <property type="entry name" value="RVT_3"/>
    <property type="match status" value="1"/>
</dbReference>
<reference evidence="3 4" key="1">
    <citation type="journal article" date="2016" name="G3 (Bethesda)">
        <title>First Draft Assembly and Annotation of the Genome of a California Endemic Oak Quercus lobata Nee (Fagaceae).</title>
        <authorList>
            <person name="Sork V.L."/>
            <person name="Fitz-Gibbon S.T."/>
            <person name="Puiu D."/>
            <person name="Crepeau M."/>
            <person name="Gugger P.F."/>
            <person name="Sherman R."/>
            <person name="Stevens K."/>
            <person name="Langley C.H."/>
            <person name="Pellegrini M."/>
            <person name="Salzberg S.L."/>
        </authorList>
    </citation>
    <scope>NUCLEOTIDE SEQUENCE [LARGE SCALE GENOMIC DNA]</scope>
    <source>
        <strain evidence="3 4">cv. SW786</strain>
    </source>
</reference>
<dbReference type="InParanoid" id="A0A7N2LXJ4"/>
<dbReference type="InterPro" id="IPR044730">
    <property type="entry name" value="RNase_H-like_dom_plant"/>
</dbReference>
<protein>
    <recommendedName>
        <fullName evidence="2">RNase H type-1 domain-containing protein</fullName>
    </recommendedName>
</protein>
<keyword evidence="1" id="KW-0732">Signal</keyword>
<dbReference type="CDD" id="cd06222">
    <property type="entry name" value="RNase_H_like"/>
    <property type="match status" value="1"/>
</dbReference>
<keyword evidence="4" id="KW-1185">Reference proteome</keyword>
<feature type="domain" description="RNase H type-1" evidence="2">
    <location>
        <begin position="323"/>
        <end position="410"/>
    </location>
</feature>
<dbReference type="Proteomes" id="UP000594261">
    <property type="component" value="Chromosome 6"/>
</dbReference>
<organism evidence="3 4">
    <name type="scientific">Quercus lobata</name>
    <name type="common">Valley oak</name>
    <dbReference type="NCBI Taxonomy" id="97700"/>
    <lineage>
        <taxon>Eukaryota</taxon>
        <taxon>Viridiplantae</taxon>
        <taxon>Streptophyta</taxon>
        <taxon>Embryophyta</taxon>
        <taxon>Tracheophyta</taxon>
        <taxon>Spermatophyta</taxon>
        <taxon>Magnoliopsida</taxon>
        <taxon>eudicotyledons</taxon>
        <taxon>Gunneridae</taxon>
        <taxon>Pentapetalae</taxon>
        <taxon>rosids</taxon>
        <taxon>fabids</taxon>
        <taxon>Fagales</taxon>
        <taxon>Fagaceae</taxon>
        <taxon>Quercus</taxon>
    </lineage>
</organism>
<dbReference type="GO" id="GO:0003676">
    <property type="term" value="F:nucleic acid binding"/>
    <property type="evidence" value="ECO:0007669"/>
    <property type="project" value="InterPro"/>
</dbReference>
<dbReference type="InterPro" id="IPR052929">
    <property type="entry name" value="RNase_H-like_EbsB-rel"/>
</dbReference>
<reference evidence="3" key="2">
    <citation type="submission" date="2021-01" db="UniProtKB">
        <authorList>
            <consortium name="EnsemblPlants"/>
        </authorList>
    </citation>
    <scope>IDENTIFICATION</scope>
</reference>